<name>A0A0D7EEU4_RHOPL</name>
<accession>A0A0D7EEU4</accession>
<evidence type="ECO:0000256" key="1">
    <source>
        <dbReference type="SAM" id="MobiDB-lite"/>
    </source>
</evidence>
<protein>
    <submittedName>
        <fullName evidence="2">Uncharacterized protein</fullName>
    </submittedName>
</protein>
<evidence type="ECO:0000313" key="3">
    <source>
        <dbReference type="Proteomes" id="UP000032515"/>
    </source>
</evidence>
<reference evidence="2 3" key="1">
    <citation type="submission" date="2014-11" db="EMBL/GenBank/DDBJ databases">
        <title>Genomics and ecophysiology of heterotrophic nitrogen fixing bacteria isolated from estuarine surface water.</title>
        <authorList>
            <person name="Bentzon-Tilia M."/>
            <person name="Severin I."/>
            <person name="Hansen L.H."/>
            <person name="Riemann L."/>
        </authorList>
    </citation>
    <scope>NUCLEOTIDE SEQUENCE [LARGE SCALE GENOMIC DNA]</scope>
    <source>
        <strain evidence="2 3">BAL398</strain>
    </source>
</reference>
<dbReference type="AlphaFoldDB" id="A0A0D7EEU4"/>
<evidence type="ECO:0000313" key="2">
    <source>
        <dbReference type="EMBL" id="KIZ39050.1"/>
    </source>
</evidence>
<proteinExistence type="predicted"/>
<sequence length="119" mass="13026">MTMANKRDAIRAQQRSGLSKGLERTFSDTDPAIDEMQTGMGKRSAIVRAKKQSDANSMPALNTRSESPTEAMKRQFLAQNSTDLRAKNGAPTLAQRVAAEGVRAYGITPRKKSDLKSKK</sequence>
<feature type="compositionally biased region" description="Basic and acidic residues" evidence="1">
    <location>
        <begin position="1"/>
        <end position="10"/>
    </location>
</feature>
<organism evidence="2 3">
    <name type="scientific">Rhodopseudomonas palustris</name>
    <dbReference type="NCBI Taxonomy" id="1076"/>
    <lineage>
        <taxon>Bacteria</taxon>
        <taxon>Pseudomonadati</taxon>
        <taxon>Pseudomonadota</taxon>
        <taxon>Alphaproteobacteria</taxon>
        <taxon>Hyphomicrobiales</taxon>
        <taxon>Nitrobacteraceae</taxon>
        <taxon>Rhodopseudomonas</taxon>
    </lineage>
</organism>
<dbReference type="EMBL" id="JXXE01000467">
    <property type="protein sequence ID" value="KIZ39050.1"/>
    <property type="molecule type" value="Genomic_DNA"/>
</dbReference>
<comment type="caution">
    <text evidence="2">The sequence shown here is derived from an EMBL/GenBank/DDBJ whole genome shotgun (WGS) entry which is preliminary data.</text>
</comment>
<gene>
    <name evidence="2" type="ORF">OO17_21570</name>
</gene>
<dbReference type="PATRIC" id="fig|1076.23.peg.5063"/>
<feature type="region of interest" description="Disordered" evidence="1">
    <location>
        <begin position="1"/>
        <end position="70"/>
    </location>
</feature>
<feature type="compositionally biased region" description="Polar residues" evidence="1">
    <location>
        <begin position="54"/>
        <end position="68"/>
    </location>
</feature>
<dbReference type="Proteomes" id="UP000032515">
    <property type="component" value="Unassembled WGS sequence"/>
</dbReference>